<protein>
    <submittedName>
        <fullName evidence="1">Uncharacterized protein</fullName>
    </submittedName>
</protein>
<organism evidence="1 2">
    <name type="scientific">Penicillium desertorum</name>
    <dbReference type="NCBI Taxonomy" id="1303715"/>
    <lineage>
        <taxon>Eukaryota</taxon>
        <taxon>Fungi</taxon>
        <taxon>Dikarya</taxon>
        <taxon>Ascomycota</taxon>
        <taxon>Pezizomycotina</taxon>
        <taxon>Eurotiomycetes</taxon>
        <taxon>Eurotiomycetidae</taxon>
        <taxon>Eurotiales</taxon>
        <taxon>Aspergillaceae</taxon>
        <taxon>Penicillium</taxon>
    </lineage>
</organism>
<reference evidence="1" key="2">
    <citation type="journal article" date="2023" name="IMA Fungus">
        <title>Comparative genomic study of the Penicillium genus elucidates a diverse pangenome and 15 lateral gene transfer events.</title>
        <authorList>
            <person name="Petersen C."/>
            <person name="Sorensen T."/>
            <person name="Nielsen M.R."/>
            <person name="Sondergaard T.E."/>
            <person name="Sorensen J.L."/>
            <person name="Fitzpatrick D.A."/>
            <person name="Frisvad J.C."/>
            <person name="Nielsen K.L."/>
        </authorList>
    </citation>
    <scope>NUCLEOTIDE SEQUENCE</scope>
    <source>
        <strain evidence="1">IBT 17660</strain>
    </source>
</reference>
<name>A0A9W9XBR9_9EURO</name>
<reference evidence="1" key="1">
    <citation type="submission" date="2022-12" db="EMBL/GenBank/DDBJ databases">
        <authorList>
            <person name="Petersen C."/>
        </authorList>
    </citation>
    <scope>NUCLEOTIDE SEQUENCE</scope>
    <source>
        <strain evidence="1">IBT 17660</strain>
    </source>
</reference>
<dbReference type="Proteomes" id="UP001147760">
    <property type="component" value="Unassembled WGS sequence"/>
</dbReference>
<dbReference type="EMBL" id="JAPWDO010000001">
    <property type="protein sequence ID" value="KAJ5487834.1"/>
    <property type="molecule type" value="Genomic_DNA"/>
</dbReference>
<proteinExistence type="predicted"/>
<sequence>MSQSYHHSTNTNLRDENGFCGLHGYQPCSCARLYMTPTVCSQHNNHINQSSTYHDPIPAPYFDLNCYQSDRSTQAPIFIGSRNSPDEGYNAKYTSMNNTSSAFTGVSSPQMQASTPLSNIDPTLLEERTVYYQKPAQPHTQEDSQVPLRCYWKGLTCERGLVFPNIESLMDHVEMSHINPQLQANEQS</sequence>
<evidence type="ECO:0000313" key="1">
    <source>
        <dbReference type="EMBL" id="KAJ5487834.1"/>
    </source>
</evidence>
<comment type="caution">
    <text evidence="1">The sequence shown here is derived from an EMBL/GenBank/DDBJ whole genome shotgun (WGS) entry which is preliminary data.</text>
</comment>
<dbReference type="AlphaFoldDB" id="A0A9W9XBR9"/>
<keyword evidence="2" id="KW-1185">Reference proteome</keyword>
<gene>
    <name evidence="1" type="ORF">N7530_002134</name>
</gene>
<dbReference type="Gene3D" id="3.30.160.60">
    <property type="entry name" value="Classic Zinc Finger"/>
    <property type="match status" value="1"/>
</dbReference>
<dbReference type="OrthoDB" id="654211at2759"/>
<accession>A0A9W9XBR9</accession>
<evidence type="ECO:0000313" key="2">
    <source>
        <dbReference type="Proteomes" id="UP001147760"/>
    </source>
</evidence>